<evidence type="ECO:0000313" key="4">
    <source>
        <dbReference type="Proteomes" id="UP000838412"/>
    </source>
</evidence>
<dbReference type="GO" id="GO:0015031">
    <property type="term" value="P:protein transport"/>
    <property type="evidence" value="ECO:0007669"/>
    <property type="project" value="UniProtKB-KW"/>
</dbReference>
<sequence>MVDIFFSGKFSGKMMDYSNIETGASEPWPDDVCLYQPYKLQQVLLPDNAQCLAVQCYLQMCGLPFRTVLRTNAEHMSPSGKPPFLRAGPYVISEVEPIIKFVSTKGHSLSEKLDRPQQAEMKAYLALVQGTLGNAELYISWCDPTTASEISRPRYSSPYPWPLNTVLAYRKQWDVQNQLKTLGWHTKTLEEVYDEVDNCCKALAQRLGNHHYFFKQGPTELDALVFGHLYTILTTPLTDNCLADIVKEYGNLINFCRHIEKKFFEERERGPKD</sequence>
<dbReference type="InterPro" id="IPR050931">
    <property type="entry name" value="Mito_Protein_Transport_Metaxin"/>
</dbReference>
<dbReference type="Pfam" id="PF17172">
    <property type="entry name" value="GST_N_4"/>
    <property type="match status" value="1"/>
</dbReference>
<evidence type="ECO:0000313" key="3">
    <source>
        <dbReference type="EMBL" id="CAH1241065.1"/>
    </source>
</evidence>
<dbReference type="OrthoDB" id="198787at2759"/>
<organism evidence="3 4">
    <name type="scientific">Branchiostoma lanceolatum</name>
    <name type="common">Common lancelet</name>
    <name type="synonym">Amphioxus lanceolatum</name>
    <dbReference type="NCBI Taxonomy" id="7740"/>
    <lineage>
        <taxon>Eukaryota</taxon>
        <taxon>Metazoa</taxon>
        <taxon>Chordata</taxon>
        <taxon>Cephalochordata</taxon>
        <taxon>Leptocardii</taxon>
        <taxon>Amphioxiformes</taxon>
        <taxon>Branchiostomatidae</taxon>
        <taxon>Branchiostoma</taxon>
    </lineage>
</organism>
<dbReference type="GO" id="GO:0007005">
    <property type="term" value="P:mitochondrion organization"/>
    <property type="evidence" value="ECO:0007669"/>
    <property type="project" value="TreeGrafter"/>
</dbReference>
<dbReference type="InterPro" id="IPR033468">
    <property type="entry name" value="Metaxin_GST"/>
</dbReference>
<name>A0A8J9VU96_BRALA</name>
<reference evidence="3" key="1">
    <citation type="submission" date="2022-01" db="EMBL/GenBank/DDBJ databases">
        <authorList>
            <person name="Braso-Vives M."/>
        </authorList>
    </citation>
    <scope>NUCLEOTIDE SEQUENCE</scope>
</reference>
<dbReference type="InterPro" id="IPR040079">
    <property type="entry name" value="Glutathione_S-Trfase"/>
</dbReference>
<dbReference type="SFLD" id="SFLDG01180">
    <property type="entry name" value="SUF1"/>
    <property type="match status" value="1"/>
</dbReference>
<dbReference type="PANTHER" id="PTHR12289">
    <property type="entry name" value="METAXIN RELATED"/>
    <property type="match status" value="1"/>
</dbReference>
<dbReference type="GO" id="GO:0001401">
    <property type="term" value="C:SAM complex"/>
    <property type="evidence" value="ECO:0007669"/>
    <property type="project" value="InterPro"/>
</dbReference>
<dbReference type="PANTHER" id="PTHR12289:SF38">
    <property type="entry name" value="METAXIN-2"/>
    <property type="match status" value="1"/>
</dbReference>
<dbReference type="InterPro" id="IPR036282">
    <property type="entry name" value="Glutathione-S-Trfase_C_sf"/>
</dbReference>
<dbReference type="SFLD" id="SFLDS00019">
    <property type="entry name" value="Glutathione_Transferase_(cytos"/>
    <property type="match status" value="1"/>
</dbReference>
<dbReference type="EMBL" id="OV696697">
    <property type="protein sequence ID" value="CAH1241065.1"/>
    <property type="molecule type" value="Genomic_DNA"/>
</dbReference>
<dbReference type="CDD" id="cd03211">
    <property type="entry name" value="GST_C_Metaxin2"/>
    <property type="match status" value="1"/>
</dbReference>
<evidence type="ECO:0000259" key="1">
    <source>
        <dbReference type="Pfam" id="PF17171"/>
    </source>
</evidence>
<evidence type="ECO:0000259" key="2">
    <source>
        <dbReference type="Pfam" id="PF17172"/>
    </source>
</evidence>
<protein>
    <submittedName>
        <fullName evidence="3">MTX2 protein</fullName>
    </submittedName>
</protein>
<dbReference type="SUPFAM" id="SSF47616">
    <property type="entry name" value="GST C-terminal domain-like"/>
    <property type="match status" value="1"/>
</dbReference>
<feature type="domain" description="Metaxin glutathione S-transferase" evidence="1">
    <location>
        <begin position="197"/>
        <end position="259"/>
    </location>
</feature>
<dbReference type="Pfam" id="PF17171">
    <property type="entry name" value="GST_C_6"/>
    <property type="match status" value="1"/>
</dbReference>
<dbReference type="InterPro" id="IPR012336">
    <property type="entry name" value="Thioredoxin-like_fold"/>
</dbReference>
<feature type="domain" description="Thioredoxin-like fold" evidence="2">
    <location>
        <begin position="49"/>
        <end position="145"/>
    </location>
</feature>
<gene>
    <name evidence="3" type="primary">MTX2</name>
    <name evidence="3" type="ORF">BLAG_LOCUS4855</name>
</gene>
<proteinExistence type="predicted"/>
<accession>A0A8J9VU96</accession>
<dbReference type="AlphaFoldDB" id="A0A8J9VU96"/>
<keyword evidence="4" id="KW-1185">Reference proteome</keyword>
<dbReference type="Proteomes" id="UP000838412">
    <property type="component" value="Chromosome 12"/>
</dbReference>